<dbReference type="SUPFAM" id="SSF50800">
    <property type="entry name" value="PK beta-barrel domain-like"/>
    <property type="match status" value="1"/>
</dbReference>
<dbReference type="InterPro" id="IPR005303">
    <property type="entry name" value="MOCOS_middle"/>
</dbReference>
<accession>A0A2P4NT95</accession>
<dbReference type="InterPro" id="IPR011037">
    <property type="entry name" value="Pyrv_Knase-like_insert_dom_sf"/>
</dbReference>
<feature type="domain" description="MOSC" evidence="1">
    <location>
        <begin position="97"/>
        <end position="282"/>
    </location>
</feature>
<dbReference type="Pfam" id="PF03476">
    <property type="entry name" value="MOSC_N"/>
    <property type="match status" value="1"/>
</dbReference>
<reference evidence="2" key="1">
    <citation type="submission" date="2017-08" db="EMBL/GenBank/DDBJ databases">
        <title>Haloferax marisrubri sp. nov., isolated from the Discovery deep brine-seawater interface in the Red Sea.</title>
        <authorList>
            <person name="Zhang G."/>
            <person name="Stingl U."/>
        </authorList>
    </citation>
    <scope>NUCLEOTIDE SEQUENCE [LARGE SCALE GENOMIC DNA]</scope>
    <source>
        <strain evidence="2">SB3</strain>
    </source>
</reference>
<keyword evidence="3" id="KW-1185">Reference proteome</keyword>
<proteinExistence type="predicted"/>
<organism evidence="2 3">
    <name type="scientific">Haloferax marisrubri</name>
    <dbReference type="NCBI Taxonomy" id="1544719"/>
    <lineage>
        <taxon>Archaea</taxon>
        <taxon>Methanobacteriati</taxon>
        <taxon>Methanobacteriota</taxon>
        <taxon>Stenosarchaea group</taxon>
        <taxon>Halobacteria</taxon>
        <taxon>Halobacteriales</taxon>
        <taxon>Haloferacaceae</taxon>
        <taxon>Haloferax</taxon>
    </lineage>
</organism>
<dbReference type="Pfam" id="PF03473">
    <property type="entry name" value="MOSC"/>
    <property type="match status" value="1"/>
</dbReference>
<dbReference type="GO" id="GO:0030151">
    <property type="term" value="F:molybdenum ion binding"/>
    <property type="evidence" value="ECO:0007669"/>
    <property type="project" value="InterPro"/>
</dbReference>
<dbReference type="PROSITE" id="PS51340">
    <property type="entry name" value="MOSC"/>
    <property type="match status" value="1"/>
</dbReference>
<dbReference type="GO" id="GO:0003824">
    <property type="term" value="F:catalytic activity"/>
    <property type="evidence" value="ECO:0007669"/>
    <property type="project" value="InterPro"/>
</dbReference>
<dbReference type="RefSeq" id="WP_058568896.1">
    <property type="nucleotide sequence ID" value="NZ_LOPW02000005.1"/>
</dbReference>
<dbReference type="Proteomes" id="UP000053621">
    <property type="component" value="Unassembled WGS sequence"/>
</dbReference>
<dbReference type="AlphaFoldDB" id="A0A2P4NT95"/>
<dbReference type="OrthoDB" id="211216at2157"/>
<evidence type="ECO:0000313" key="3">
    <source>
        <dbReference type="Proteomes" id="UP000053621"/>
    </source>
</evidence>
<evidence type="ECO:0000259" key="1">
    <source>
        <dbReference type="PROSITE" id="PS51340"/>
    </source>
</evidence>
<gene>
    <name evidence="2" type="ORF">AUR65_004445</name>
</gene>
<protein>
    <submittedName>
        <fullName evidence="2">MOSC domain-containing protein</fullName>
    </submittedName>
</protein>
<dbReference type="InterPro" id="IPR005302">
    <property type="entry name" value="MoCF_Sase_C"/>
</dbReference>
<comment type="caution">
    <text evidence="2">The sequence shown here is derived from an EMBL/GenBank/DDBJ whole genome shotgun (WGS) entry which is preliminary data.</text>
</comment>
<dbReference type="EMBL" id="LOPW02000005">
    <property type="protein sequence ID" value="POG56320.1"/>
    <property type="molecule type" value="Genomic_DNA"/>
</dbReference>
<dbReference type="SUPFAM" id="SSF141673">
    <property type="entry name" value="MOSC N-terminal domain-like"/>
    <property type="match status" value="1"/>
</dbReference>
<evidence type="ECO:0000313" key="2">
    <source>
        <dbReference type="EMBL" id="POG56320.1"/>
    </source>
</evidence>
<dbReference type="GO" id="GO:0030170">
    <property type="term" value="F:pyridoxal phosphate binding"/>
    <property type="evidence" value="ECO:0007669"/>
    <property type="project" value="InterPro"/>
</dbReference>
<name>A0A2P4NT95_9EURY</name>
<sequence length="287" mass="31053">MTDGSPTGDNTSATTEAGTTAAAAAGAAAVTLDRIAVYPVKSLDAEFVAAADIVENGGLRGDREYAIFDEDGEYVNGKRERAVHRIRSSVSLADGTVELSAPEMDDYDGPIAEADDWLSAYFGYPVELRRDPAGGFPDDTEASGPTVISTGTLDAVASWFDGIDADEMRRRLRPNLVLDATEPFWEDHLFDRRGTVVEFTVGEAAFEGVNPCQRCVVPSRDPDTGEETADFRTTLVRKRRETLPEWSGGDWFDHDFRLMVNTAVPESSWGETLSVGDAVTVGDIVSE</sequence>